<dbReference type="EMBL" id="JAUKTV010000005">
    <property type="protein sequence ID" value="KAK0737301.1"/>
    <property type="molecule type" value="Genomic_DNA"/>
</dbReference>
<feature type="non-terminal residue" evidence="2">
    <location>
        <position position="1"/>
    </location>
</feature>
<protein>
    <submittedName>
        <fullName evidence="2">Uncharacterized protein</fullName>
    </submittedName>
</protein>
<proteinExistence type="predicted"/>
<feature type="compositionally biased region" description="Polar residues" evidence="1">
    <location>
        <begin position="308"/>
        <end position="341"/>
    </location>
</feature>
<feature type="region of interest" description="Disordered" evidence="1">
    <location>
        <begin position="197"/>
        <end position="241"/>
    </location>
</feature>
<feature type="compositionally biased region" description="Low complexity" evidence="1">
    <location>
        <begin position="197"/>
        <end position="236"/>
    </location>
</feature>
<evidence type="ECO:0000313" key="3">
    <source>
        <dbReference type="Proteomes" id="UP001172159"/>
    </source>
</evidence>
<feature type="region of interest" description="Disordered" evidence="1">
    <location>
        <begin position="286"/>
        <end position="341"/>
    </location>
</feature>
<comment type="caution">
    <text evidence="2">The sequence shown here is derived from an EMBL/GenBank/DDBJ whole genome shotgun (WGS) entry which is preliminary data.</text>
</comment>
<name>A0AA40EGW2_9PEZI</name>
<evidence type="ECO:0000313" key="2">
    <source>
        <dbReference type="EMBL" id="KAK0737301.1"/>
    </source>
</evidence>
<gene>
    <name evidence="2" type="ORF">B0T21DRAFT_287730</name>
</gene>
<sequence length="341" mass="36690">LDSVRTSAVKLAETYLCDDLPLNGINCSAIKSHTALSGTDRIFPLPVSNSQVAKHMRVAAFLAILGHELRNHIFQPVYLLHESSELNKFLNDLASEDEEAEAHLRSVLLRALVEFKSLTNSVSTKCTKSVVGTVASCVESLVLEAKRQPFISELKTYCAKACQEWEYIQKLERRVEFETGPDDNDLKDKKCWLPLSTKSSTSPASSPAKSHANGSSRNASSGAKGTKGTASAGSASPPQSPVEAASFLDVVVVWPAATAERENDTAILSLGYFLTAGEIATAMMEQKELPASRDQHRSARDNKRKSRTMSNAGHSFSENGSVASRSGSFLSPQVGNGSKGS</sequence>
<dbReference type="Proteomes" id="UP001172159">
    <property type="component" value="Unassembled WGS sequence"/>
</dbReference>
<keyword evidence="3" id="KW-1185">Reference proteome</keyword>
<feature type="compositionally biased region" description="Basic and acidic residues" evidence="1">
    <location>
        <begin position="286"/>
        <end position="301"/>
    </location>
</feature>
<organism evidence="2 3">
    <name type="scientific">Apiosordaria backusii</name>
    <dbReference type="NCBI Taxonomy" id="314023"/>
    <lineage>
        <taxon>Eukaryota</taxon>
        <taxon>Fungi</taxon>
        <taxon>Dikarya</taxon>
        <taxon>Ascomycota</taxon>
        <taxon>Pezizomycotina</taxon>
        <taxon>Sordariomycetes</taxon>
        <taxon>Sordariomycetidae</taxon>
        <taxon>Sordariales</taxon>
        <taxon>Lasiosphaeriaceae</taxon>
        <taxon>Apiosordaria</taxon>
    </lineage>
</organism>
<accession>A0AA40EGW2</accession>
<reference evidence="2" key="1">
    <citation type="submission" date="2023-06" db="EMBL/GenBank/DDBJ databases">
        <title>Genome-scale phylogeny and comparative genomics of the fungal order Sordariales.</title>
        <authorList>
            <consortium name="Lawrence Berkeley National Laboratory"/>
            <person name="Hensen N."/>
            <person name="Bonometti L."/>
            <person name="Westerberg I."/>
            <person name="Brannstrom I.O."/>
            <person name="Guillou S."/>
            <person name="Cros-Aarteil S."/>
            <person name="Calhoun S."/>
            <person name="Haridas S."/>
            <person name="Kuo A."/>
            <person name="Mondo S."/>
            <person name="Pangilinan J."/>
            <person name="Riley R."/>
            <person name="Labutti K."/>
            <person name="Andreopoulos B."/>
            <person name="Lipzen A."/>
            <person name="Chen C."/>
            <person name="Yanf M."/>
            <person name="Daum C."/>
            <person name="Ng V."/>
            <person name="Clum A."/>
            <person name="Steindorff A."/>
            <person name="Ohm R."/>
            <person name="Martin F."/>
            <person name="Silar P."/>
            <person name="Natvig D."/>
            <person name="Lalanne C."/>
            <person name="Gautier V."/>
            <person name="Ament-Velasquez S.L."/>
            <person name="Kruys A."/>
            <person name="Hutchinson M.I."/>
            <person name="Powell A.J."/>
            <person name="Barry K."/>
            <person name="Miller A.N."/>
            <person name="Grigoriev I.V."/>
            <person name="Debuchy R."/>
            <person name="Gladieux P."/>
            <person name="Thoren M.H."/>
            <person name="Johannesson H."/>
        </authorList>
    </citation>
    <scope>NUCLEOTIDE SEQUENCE</scope>
    <source>
        <strain evidence="2">CBS 540.89</strain>
    </source>
</reference>
<evidence type="ECO:0000256" key="1">
    <source>
        <dbReference type="SAM" id="MobiDB-lite"/>
    </source>
</evidence>
<dbReference type="AlphaFoldDB" id="A0AA40EGW2"/>